<dbReference type="GO" id="GO:0000976">
    <property type="term" value="F:transcription cis-regulatory region binding"/>
    <property type="evidence" value="ECO:0007669"/>
    <property type="project" value="TreeGrafter"/>
</dbReference>
<gene>
    <name evidence="6" type="primary">cytR_6</name>
    <name evidence="7" type="ORF">DXC39_21490</name>
    <name evidence="6" type="ORF">ERS852407_05225</name>
</gene>
<evidence type="ECO:0000313" key="7">
    <source>
        <dbReference type="EMBL" id="RGM00092.1"/>
    </source>
</evidence>
<dbReference type="Pfam" id="PF00356">
    <property type="entry name" value="LacI"/>
    <property type="match status" value="1"/>
</dbReference>
<dbReference type="CDD" id="cd01392">
    <property type="entry name" value="HTH_LacI"/>
    <property type="match status" value="1"/>
</dbReference>
<evidence type="ECO:0000256" key="2">
    <source>
        <dbReference type="ARBA" id="ARBA00023015"/>
    </source>
</evidence>
<evidence type="ECO:0000256" key="1">
    <source>
        <dbReference type="ARBA" id="ARBA00022491"/>
    </source>
</evidence>
<evidence type="ECO:0000259" key="5">
    <source>
        <dbReference type="PROSITE" id="PS50932"/>
    </source>
</evidence>
<dbReference type="Proteomes" id="UP000261257">
    <property type="component" value="Unassembled WGS sequence"/>
</dbReference>
<name>A0A174L214_9FIRM</name>
<evidence type="ECO:0000313" key="6">
    <source>
        <dbReference type="EMBL" id="CUP18242.1"/>
    </source>
</evidence>
<sequence length="355" mass="39071">MGANRKLPTMTDVARLAGVSQSTVSLVLRGKAGDNIPEATRDRIFQASSELGYRVNKLASALNSTGSGIIGMLTDELITTNFAGAIVKGAQERALGKNKILMLAALENEGRLVEKSVDMMIGYRVDSILYASMYHRRIELPSNLKDIPTVLVNCFDSENRYPAILPDDYSGAYQAASYLIECGHRNVVYLSNEKRETRNGERLPATLLRERGFKAAFEDHGVSSETAAIIPITITGHDVFEAATDILSSADRPTAVMCYNDRMAMGVYSAANALGLKIPEDLSVIGYDNQTVIAEFLVPFLTTIELPHYEMGDQAVSYLFRHQYPFDAEQILISPKLIIRSSVRSIGEEEFDDRG</sequence>
<dbReference type="InterPro" id="IPR028082">
    <property type="entry name" value="Peripla_BP_I"/>
</dbReference>
<keyword evidence="1" id="KW-0678">Repressor</keyword>
<dbReference type="GO" id="GO:0003700">
    <property type="term" value="F:DNA-binding transcription factor activity"/>
    <property type="evidence" value="ECO:0007669"/>
    <property type="project" value="TreeGrafter"/>
</dbReference>
<organism evidence="6 8">
    <name type="scientific">Hungatella hathewayi</name>
    <dbReference type="NCBI Taxonomy" id="154046"/>
    <lineage>
        <taxon>Bacteria</taxon>
        <taxon>Bacillati</taxon>
        <taxon>Bacillota</taxon>
        <taxon>Clostridia</taxon>
        <taxon>Lachnospirales</taxon>
        <taxon>Lachnospiraceae</taxon>
        <taxon>Hungatella</taxon>
    </lineage>
</organism>
<dbReference type="SMART" id="SM00354">
    <property type="entry name" value="HTH_LACI"/>
    <property type="match status" value="1"/>
</dbReference>
<evidence type="ECO:0000313" key="9">
    <source>
        <dbReference type="Proteomes" id="UP000261257"/>
    </source>
</evidence>
<feature type="domain" description="HTH lacI-type" evidence="5">
    <location>
        <begin position="8"/>
        <end position="64"/>
    </location>
</feature>
<evidence type="ECO:0000256" key="3">
    <source>
        <dbReference type="ARBA" id="ARBA00023125"/>
    </source>
</evidence>
<dbReference type="EMBL" id="QSSQ01000027">
    <property type="protein sequence ID" value="RGM00092.1"/>
    <property type="molecule type" value="Genomic_DNA"/>
</dbReference>
<dbReference type="EMBL" id="CYZE01000020">
    <property type="protein sequence ID" value="CUP18242.1"/>
    <property type="molecule type" value="Genomic_DNA"/>
</dbReference>
<proteinExistence type="predicted"/>
<keyword evidence="2" id="KW-0805">Transcription regulation</keyword>
<dbReference type="PROSITE" id="PS50932">
    <property type="entry name" value="HTH_LACI_2"/>
    <property type="match status" value="1"/>
</dbReference>
<dbReference type="SUPFAM" id="SSF53822">
    <property type="entry name" value="Periplasmic binding protein-like I"/>
    <property type="match status" value="1"/>
</dbReference>
<dbReference type="RefSeq" id="WP_070102559.1">
    <property type="nucleotide sequence ID" value="NZ_CABIXC010000020.1"/>
</dbReference>
<reference evidence="6 8" key="1">
    <citation type="submission" date="2015-09" db="EMBL/GenBank/DDBJ databases">
        <authorList>
            <consortium name="Pathogen Informatics"/>
        </authorList>
    </citation>
    <scope>NUCLEOTIDE SEQUENCE [LARGE SCALE GENOMIC DNA]</scope>
    <source>
        <strain evidence="6 8">2789STDY5608850</strain>
    </source>
</reference>
<keyword evidence="3 7" id="KW-0238">DNA-binding</keyword>
<protein>
    <submittedName>
        <fullName evidence="6">Alanine racemase</fullName>
    </submittedName>
    <submittedName>
        <fullName evidence="7">LacI family DNA-binding transcriptional regulator</fullName>
    </submittedName>
</protein>
<dbReference type="SUPFAM" id="SSF47413">
    <property type="entry name" value="lambda repressor-like DNA-binding domains"/>
    <property type="match status" value="1"/>
</dbReference>
<dbReference type="InterPro" id="IPR046335">
    <property type="entry name" value="LacI/GalR-like_sensor"/>
</dbReference>
<dbReference type="InterPro" id="IPR000843">
    <property type="entry name" value="HTH_LacI"/>
</dbReference>
<dbReference type="Gene3D" id="3.40.50.2300">
    <property type="match status" value="2"/>
</dbReference>
<dbReference type="PROSITE" id="PS00356">
    <property type="entry name" value="HTH_LACI_1"/>
    <property type="match status" value="1"/>
</dbReference>
<accession>A0A174L214</accession>
<keyword evidence="4" id="KW-0804">Transcription</keyword>
<dbReference type="Proteomes" id="UP000095651">
    <property type="component" value="Unassembled WGS sequence"/>
</dbReference>
<evidence type="ECO:0000313" key="8">
    <source>
        <dbReference type="Proteomes" id="UP000095651"/>
    </source>
</evidence>
<evidence type="ECO:0000256" key="4">
    <source>
        <dbReference type="ARBA" id="ARBA00023163"/>
    </source>
</evidence>
<dbReference type="Pfam" id="PF13377">
    <property type="entry name" value="Peripla_BP_3"/>
    <property type="match status" value="1"/>
</dbReference>
<dbReference type="InterPro" id="IPR010982">
    <property type="entry name" value="Lambda_DNA-bd_dom_sf"/>
</dbReference>
<dbReference type="PANTHER" id="PTHR30146">
    <property type="entry name" value="LACI-RELATED TRANSCRIPTIONAL REPRESSOR"/>
    <property type="match status" value="1"/>
</dbReference>
<dbReference type="AlphaFoldDB" id="A0A174L214"/>
<dbReference type="Gene3D" id="1.10.260.40">
    <property type="entry name" value="lambda repressor-like DNA-binding domains"/>
    <property type="match status" value="1"/>
</dbReference>
<reference evidence="7 9" key="2">
    <citation type="submission" date="2018-08" db="EMBL/GenBank/DDBJ databases">
        <title>A genome reference for cultivated species of the human gut microbiota.</title>
        <authorList>
            <person name="Zou Y."/>
            <person name="Xue W."/>
            <person name="Luo G."/>
        </authorList>
    </citation>
    <scope>NUCLEOTIDE SEQUENCE [LARGE SCALE GENOMIC DNA]</scope>
    <source>
        <strain evidence="7 9">TF05-11AC</strain>
    </source>
</reference>
<dbReference type="CDD" id="cd06288">
    <property type="entry name" value="PBP1_sucrose_transcription_regulator"/>
    <property type="match status" value="1"/>
</dbReference>
<dbReference type="PANTHER" id="PTHR30146:SF148">
    <property type="entry name" value="HTH-TYPE TRANSCRIPTIONAL REPRESSOR PURR-RELATED"/>
    <property type="match status" value="1"/>
</dbReference>